<protein>
    <submittedName>
        <fullName evidence="2">Uncharacterized protein</fullName>
    </submittedName>
</protein>
<evidence type="ECO:0000256" key="1">
    <source>
        <dbReference type="SAM" id="MobiDB-lite"/>
    </source>
</evidence>
<feature type="compositionally biased region" description="Basic and acidic residues" evidence="1">
    <location>
        <begin position="332"/>
        <end position="341"/>
    </location>
</feature>
<dbReference type="EMBL" id="HBHK01023971">
    <property type="protein sequence ID" value="CAD9702917.1"/>
    <property type="molecule type" value="Transcribed_RNA"/>
</dbReference>
<proteinExistence type="predicted"/>
<evidence type="ECO:0000313" key="2">
    <source>
        <dbReference type="EMBL" id="CAD9702917.1"/>
    </source>
</evidence>
<dbReference type="EMBL" id="HBHK01023972">
    <property type="protein sequence ID" value="CAD9702919.1"/>
    <property type="molecule type" value="Transcribed_RNA"/>
</dbReference>
<accession>A0A7S2SKY0</accession>
<gene>
    <name evidence="2" type="ORF">QSP1433_LOCUS15086</name>
    <name evidence="3" type="ORF">QSP1433_LOCUS15087</name>
</gene>
<feature type="region of interest" description="Disordered" evidence="1">
    <location>
        <begin position="311"/>
        <end position="341"/>
    </location>
</feature>
<feature type="compositionally biased region" description="Basic residues" evidence="1">
    <location>
        <begin position="183"/>
        <end position="193"/>
    </location>
</feature>
<feature type="compositionally biased region" description="Basic and acidic residues" evidence="1">
    <location>
        <begin position="311"/>
        <end position="323"/>
    </location>
</feature>
<organism evidence="2">
    <name type="scientific">Mucochytrium quahogii</name>
    <dbReference type="NCBI Taxonomy" id="96639"/>
    <lineage>
        <taxon>Eukaryota</taxon>
        <taxon>Sar</taxon>
        <taxon>Stramenopiles</taxon>
        <taxon>Bigyra</taxon>
        <taxon>Labyrinthulomycetes</taxon>
        <taxon>Thraustochytrida</taxon>
        <taxon>Thraustochytriidae</taxon>
        <taxon>Mucochytrium</taxon>
    </lineage>
</organism>
<dbReference type="AlphaFoldDB" id="A0A7S2SKY0"/>
<name>A0A7S2SKY0_9STRA</name>
<reference evidence="2" key="1">
    <citation type="submission" date="2021-01" db="EMBL/GenBank/DDBJ databases">
        <authorList>
            <person name="Corre E."/>
            <person name="Pelletier E."/>
            <person name="Niang G."/>
            <person name="Scheremetjew M."/>
            <person name="Finn R."/>
            <person name="Kale V."/>
            <person name="Holt S."/>
            <person name="Cochrane G."/>
            <person name="Meng A."/>
            <person name="Brown T."/>
            <person name="Cohen L."/>
        </authorList>
    </citation>
    <scope>NUCLEOTIDE SEQUENCE</scope>
    <source>
        <strain evidence="2">NY070348D</strain>
    </source>
</reference>
<sequence>MGAVTEFISCIQNEYFFSTKASDLEVLEDEQVVGYLSAAAETCTLEEFLQVVSGFLPDWDTSKIDLVLFELRYKQMQEGADSHAAFGSNTDKVVETGPSSEKQTEERVCSKGKKQLSKVERLLSICPPAIEKKMALYILAEVCDNDLNSASEYILNNGAEKVISDYTKRVKAQGARQTEKLGKAKKPRSKRREKKQETLQNDPNTVSVAPSEQSKYSRKGSNLDELLVICPPTMNIDAVKYVLTEVCGNRVDKAAEYIFDKGVDEVEVEYKRKLELASQAQLEMAAKDAAQEARVKKQLLNRFDEFAVDAKGSKDKGSNEKQARKTVRRLKKQEQKERQEKQYRYFDGQVVSRTGQKYVSVETKPEWNGGSKGRVITKGKRGPGWVAG</sequence>
<feature type="compositionally biased region" description="Polar residues" evidence="1">
    <location>
        <begin position="198"/>
        <end position="214"/>
    </location>
</feature>
<feature type="region of interest" description="Disordered" evidence="1">
    <location>
        <begin position="362"/>
        <end position="388"/>
    </location>
</feature>
<feature type="region of interest" description="Disordered" evidence="1">
    <location>
        <begin position="173"/>
        <end position="217"/>
    </location>
</feature>
<evidence type="ECO:0000313" key="3">
    <source>
        <dbReference type="EMBL" id="CAD9702919.1"/>
    </source>
</evidence>